<comment type="caution">
    <text evidence="1">The sequence shown here is derived from an EMBL/GenBank/DDBJ whole genome shotgun (WGS) entry which is preliminary data.</text>
</comment>
<evidence type="ECO:0000313" key="1">
    <source>
        <dbReference type="EMBL" id="CAG8620492.1"/>
    </source>
</evidence>
<dbReference type="Proteomes" id="UP000789405">
    <property type="component" value="Unassembled WGS sequence"/>
</dbReference>
<dbReference type="OrthoDB" id="10505657at2759"/>
<keyword evidence="2" id="KW-1185">Reference proteome</keyword>
<protein>
    <submittedName>
        <fullName evidence="1">7179_t:CDS:1</fullName>
    </submittedName>
</protein>
<reference evidence="1" key="1">
    <citation type="submission" date="2021-06" db="EMBL/GenBank/DDBJ databases">
        <authorList>
            <person name="Kallberg Y."/>
            <person name="Tangrot J."/>
            <person name="Rosling A."/>
        </authorList>
    </citation>
    <scope>NUCLEOTIDE SEQUENCE</scope>
    <source>
        <strain evidence="1">MA453B</strain>
    </source>
</reference>
<proteinExistence type="predicted"/>
<accession>A0A9N9CZN1</accession>
<evidence type="ECO:0000313" key="2">
    <source>
        <dbReference type="Proteomes" id="UP000789405"/>
    </source>
</evidence>
<name>A0A9N9CZN1_9GLOM</name>
<sequence>MEINYTKPVIISENYGNNTTCNNNDISYKRSLVEQKNSGDLVEHNQETRIDTLIQNKVGTLDYGFEEV</sequence>
<dbReference type="AlphaFoldDB" id="A0A9N9CZN1"/>
<organism evidence="1 2">
    <name type="scientific">Dentiscutata erythropus</name>
    <dbReference type="NCBI Taxonomy" id="1348616"/>
    <lineage>
        <taxon>Eukaryota</taxon>
        <taxon>Fungi</taxon>
        <taxon>Fungi incertae sedis</taxon>
        <taxon>Mucoromycota</taxon>
        <taxon>Glomeromycotina</taxon>
        <taxon>Glomeromycetes</taxon>
        <taxon>Diversisporales</taxon>
        <taxon>Gigasporaceae</taxon>
        <taxon>Dentiscutata</taxon>
    </lineage>
</organism>
<gene>
    <name evidence="1" type="ORF">DERYTH_LOCUS8611</name>
</gene>
<dbReference type="EMBL" id="CAJVPY010004477">
    <property type="protein sequence ID" value="CAG8620492.1"/>
    <property type="molecule type" value="Genomic_DNA"/>
</dbReference>